<dbReference type="AlphaFoldDB" id="A0A6B2JWA9"/>
<feature type="domain" description="Phospholipase/carboxylesterase/thioesterase" evidence="3">
    <location>
        <begin position="12"/>
        <end position="201"/>
    </location>
</feature>
<dbReference type="Gene3D" id="3.40.50.1820">
    <property type="entry name" value="alpha/beta hydrolase"/>
    <property type="match status" value="1"/>
</dbReference>
<reference evidence="4 5" key="1">
    <citation type="submission" date="2020-02" db="EMBL/GenBank/DDBJ databases">
        <title>Pseudoroseicyclus tamarix, sp. nov., isolated from offshore sediment of a Tamarix chinensis forest.</title>
        <authorList>
            <person name="Gai Y."/>
        </authorList>
    </citation>
    <scope>NUCLEOTIDE SEQUENCE [LARGE SCALE GENOMIC DNA]</scope>
    <source>
        <strain evidence="4 5">CLL3-39</strain>
    </source>
</reference>
<accession>A0A6B2JWA9</accession>
<evidence type="ECO:0000256" key="2">
    <source>
        <dbReference type="ARBA" id="ARBA00022801"/>
    </source>
</evidence>
<dbReference type="InterPro" id="IPR029058">
    <property type="entry name" value="AB_hydrolase_fold"/>
</dbReference>
<dbReference type="EMBL" id="JAAGAB010000003">
    <property type="protein sequence ID" value="NDV02400.1"/>
    <property type="molecule type" value="Genomic_DNA"/>
</dbReference>
<proteinExistence type="inferred from homology"/>
<keyword evidence="2" id="KW-0378">Hydrolase</keyword>
<evidence type="ECO:0000259" key="3">
    <source>
        <dbReference type="Pfam" id="PF02230"/>
    </source>
</evidence>
<dbReference type="Pfam" id="PF02230">
    <property type="entry name" value="Abhydrolase_2"/>
    <property type="match status" value="1"/>
</dbReference>
<evidence type="ECO:0000313" key="4">
    <source>
        <dbReference type="EMBL" id="NDV02400.1"/>
    </source>
</evidence>
<gene>
    <name evidence="4" type="ORF">GZA08_15625</name>
</gene>
<dbReference type="PANTHER" id="PTHR10655:SF17">
    <property type="entry name" value="LYSOPHOSPHOLIPASE-LIKE PROTEIN 1"/>
    <property type="match status" value="1"/>
</dbReference>
<keyword evidence="5" id="KW-1185">Reference proteome</keyword>
<protein>
    <submittedName>
        <fullName evidence="4">Phospholipase</fullName>
    </submittedName>
</protein>
<evidence type="ECO:0000256" key="1">
    <source>
        <dbReference type="ARBA" id="ARBA00006499"/>
    </source>
</evidence>
<comment type="caution">
    <text evidence="4">The sequence shown here is derived from an EMBL/GenBank/DDBJ whole genome shotgun (WGS) entry which is preliminary data.</text>
</comment>
<dbReference type="PANTHER" id="PTHR10655">
    <property type="entry name" value="LYSOPHOSPHOLIPASE-RELATED"/>
    <property type="match status" value="1"/>
</dbReference>
<dbReference type="RefSeq" id="WP_163895283.1">
    <property type="nucleotide sequence ID" value="NZ_JAAFYS010000003.1"/>
</dbReference>
<dbReference type="Proteomes" id="UP000474757">
    <property type="component" value="Unassembled WGS sequence"/>
</dbReference>
<organism evidence="4 5">
    <name type="scientific">Pseudoroseicyclus tamaricis</name>
    <dbReference type="NCBI Taxonomy" id="2705421"/>
    <lineage>
        <taxon>Bacteria</taxon>
        <taxon>Pseudomonadati</taxon>
        <taxon>Pseudomonadota</taxon>
        <taxon>Alphaproteobacteria</taxon>
        <taxon>Rhodobacterales</taxon>
        <taxon>Paracoccaceae</taxon>
        <taxon>Pseudoroseicyclus</taxon>
    </lineage>
</organism>
<dbReference type="InterPro" id="IPR003140">
    <property type="entry name" value="PLipase/COase/thioEstase"/>
</dbReference>
<dbReference type="InterPro" id="IPR050565">
    <property type="entry name" value="LYPA1-2/EST-like"/>
</dbReference>
<dbReference type="SUPFAM" id="SSF53474">
    <property type="entry name" value="alpha/beta-Hydrolases"/>
    <property type="match status" value="1"/>
</dbReference>
<name>A0A6B2JWA9_9RHOB</name>
<comment type="similarity">
    <text evidence="1">Belongs to the AB hydrolase superfamily. AB hydrolase 2 family.</text>
</comment>
<dbReference type="GO" id="GO:0016787">
    <property type="term" value="F:hydrolase activity"/>
    <property type="evidence" value="ECO:0007669"/>
    <property type="project" value="UniProtKB-KW"/>
</dbReference>
<sequence>MPQVQTYGTPVGEAQALCVFLHGRGQSTADMVDMVCGRLDAPGVHFILPKSPRPAWYDAKAVDPLTGEATAQLEEGLQIVRGLMDEAREAADGRPLLIGGFSQGACMTTEYLMRGGKADAAIALTGCRVGAVQDDLPQANLSGLPIYATDSDDDPWIPLWAFQKSVHDFAKGGARLRMDIVPGREHGVADCEIAALSEMLRDVMSGTAPFGGTT</sequence>
<evidence type="ECO:0000313" key="5">
    <source>
        <dbReference type="Proteomes" id="UP000474757"/>
    </source>
</evidence>